<name>A0A3S2Y704_9SPHN</name>
<keyword evidence="3" id="KW-1185">Reference proteome</keyword>
<dbReference type="NCBIfam" id="NF006718">
    <property type="entry name" value="PRK09256.1"/>
    <property type="match status" value="1"/>
</dbReference>
<dbReference type="Gene3D" id="3.30.160.20">
    <property type="match status" value="1"/>
</dbReference>
<evidence type="ECO:0000259" key="1">
    <source>
        <dbReference type="Pfam" id="PF00472"/>
    </source>
</evidence>
<sequence>MAPDQVEAVISRAHAVAQESFIASAGPGGQNVNKVATACQLRVNVYALRLAPEVFHRLKELAGSRMTAGGELVFTARSFRTQESNRRDARDRLAEMLREAHKLPEKRAKSRLNRVGKTARLEGKKIRGAVKAGRGKVSFD</sequence>
<proteinExistence type="predicted"/>
<feature type="domain" description="Prokaryotic-type class I peptide chain release factors" evidence="1">
    <location>
        <begin position="18"/>
        <end position="136"/>
    </location>
</feature>
<keyword evidence="2" id="KW-0378">Hydrolase</keyword>
<protein>
    <submittedName>
        <fullName evidence="2">Aminoacyl-tRNA hydrolase</fullName>
        <ecNumber evidence="2">3.1.1.29</ecNumber>
    </submittedName>
</protein>
<dbReference type="OrthoDB" id="9815709at2"/>
<dbReference type="SUPFAM" id="SSF110916">
    <property type="entry name" value="Peptidyl-tRNA hydrolase domain-like"/>
    <property type="match status" value="1"/>
</dbReference>
<gene>
    <name evidence="2" type="ORF">EOE18_09395</name>
</gene>
<dbReference type="GO" id="GO:0003747">
    <property type="term" value="F:translation release factor activity"/>
    <property type="evidence" value="ECO:0007669"/>
    <property type="project" value="InterPro"/>
</dbReference>
<reference evidence="2 3" key="1">
    <citation type="submission" date="2019-01" db="EMBL/GenBank/DDBJ databases">
        <authorList>
            <person name="Chen W.-M."/>
        </authorList>
    </citation>
    <scope>NUCLEOTIDE SEQUENCE [LARGE SCALE GENOMIC DNA]</scope>
    <source>
        <strain evidence="2 3">FSY-9</strain>
    </source>
</reference>
<dbReference type="Pfam" id="PF00472">
    <property type="entry name" value="RF-1"/>
    <property type="match status" value="1"/>
</dbReference>
<dbReference type="EC" id="3.1.1.29" evidence="2"/>
<dbReference type="PANTHER" id="PTHR47814">
    <property type="entry name" value="PEPTIDYL-TRNA HYDROLASE ARFB"/>
    <property type="match status" value="1"/>
</dbReference>
<dbReference type="Proteomes" id="UP000282837">
    <property type="component" value="Unassembled WGS sequence"/>
</dbReference>
<dbReference type="EMBL" id="SACO01000006">
    <property type="protein sequence ID" value="RVU04951.1"/>
    <property type="molecule type" value="Genomic_DNA"/>
</dbReference>
<dbReference type="GO" id="GO:0043022">
    <property type="term" value="F:ribosome binding"/>
    <property type="evidence" value="ECO:0007669"/>
    <property type="project" value="TreeGrafter"/>
</dbReference>
<dbReference type="GO" id="GO:0004045">
    <property type="term" value="F:peptidyl-tRNA hydrolase activity"/>
    <property type="evidence" value="ECO:0007669"/>
    <property type="project" value="UniProtKB-EC"/>
</dbReference>
<dbReference type="PANTHER" id="PTHR47814:SF1">
    <property type="entry name" value="PEPTIDYL-TRNA HYDROLASE ARFB"/>
    <property type="match status" value="1"/>
</dbReference>
<dbReference type="GO" id="GO:0072344">
    <property type="term" value="P:rescue of stalled ribosome"/>
    <property type="evidence" value="ECO:0007669"/>
    <property type="project" value="TreeGrafter"/>
</dbReference>
<dbReference type="InterPro" id="IPR000352">
    <property type="entry name" value="Pep_chain_release_fac_I"/>
</dbReference>
<organism evidence="2 3">
    <name type="scientific">Novosphingobium umbonatum</name>
    <dbReference type="NCBI Taxonomy" id="1908524"/>
    <lineage>
        <taxon>Bacteria</taxon>
        <taxon>Pseudomonadati</taxon>
        <taxon>Pseudomonadota</taxon>
        <taxon>Alphaproteobacteria</taxon>
        <taxon>Sphingomonadales</taxon>
        <taxon>Sphingomonadaceae</taxon>
        <taxon>Novosphingobium</taxon>
    </lineage>
</organism>
<evidence type="ECO:0000313" key="2">
    <source>
        <dbReference type="EMBL" id="RVU04951.1"/>
    </source>
</evidence>
<dbReference type="RefSeq" id="WP_127708807.1">
    <property type="nucleotide sequence ID" value="NZ_SACO01000006.1"/>
</dbReference>
<comment type="caution">
    <text evidence="2">The sequence shown here is derived from an EMBL/GenBank/DDBJ whole genome shotgun (WGS) entry which is preliminary data.</text>
</comment>
<accession>A0A3S2Y704</accession>
<dbReference type="AlphaFoldDB" id="A0A3S2Y704"/>
<evidence type="ECO:0000313" key="3">
    <source>
        <dbReference type="Proteomes" id="UP000282837"/>
    </source>
</evidence>